<dbReference type="RefSeq" id="YP_009791244.1">
    <property type="nucleotide sequence ID" value="NC_047838.1"/>
</dbReference>
<organism evidence="1 2">
    <name type="scientific">Synechococcus phage Bellamy</name>
    <dbReference type="NCBI Taxonomy" id="2023996"/>
    <lineage>
        <taxon>Viruses</taxon>
        <taxon>Duplodnaviria</taxon>
        <taxon>Heunggongvirae</taxon>
        <taxon>Uroviricota</taxon>
        <taxon>Caudoviricetes</taxon>
        <taxon>Pantevenvirales</taxon>
        <taxon>Kyanoviridae</taxon>
        <taxon>Bellamyvirus</taxon>
        <taxon>Bellamyvirus bellamy</taxon>
    </lineage>
</organism>
<reference evidence="1 2" key="1">
    <citation type="submission" date="2017-06" db="EMBL/GenBank/DDBJ databases">
        <authorList>
            <person name="Kim H.J."/>
            <person name="Triplett B.A."/>
        </authorList>
    </citation>
    <scope>NUCLEOTIDE SEQUENCE [LARGE SCALE GENOMIC DNA]</scope>
</reference>
<dbReference type="Proteomes" id="UP000221247">
    <property type="component" value="Segment"/>
</dbReference>
<sequence>MKLQHTFGHDCEDLSSLVAENKLSKFFKKLVELAKKQDPDFYDPLKFMGDGFEWFGEYFFKFFNGDHTLTYTANYEPNFDYDRGIDGRGLSTLDGLPNVIQFKFKADPTKYLTNDDNISNVAADATMNEGLQYNGKNVIIVTSCKGVHPKHAMANVHCISYKDMARRVDNNVIFWDNLRSIVEEQYA</sequence>
<dbReference type="GeneID" id="54981417"/>
<evidence type="ECO:0000313" key="1">
    <source>
        <dbReference type="EMBL" id="ASR76132.1"/>
    </source>
</evidence>
<evidence type="ECO:0000313" key="2">
    <source>
        <dbReference type="Proteomes" id="UP000221247"/>
    </source>
</evidence>
<dbReference type="KEGG" id="vg:54981417"/>
<evidence type="ECO:0008006" key="3">
    <source>
        <dbReference type="Google" id="ProtNLM"/>
    </source>
</evidence>
<proteinExistence type="predicted"/>
<gene>
    <name evidence="1" type="primary">87</name>
    <name evidence="1" type="ORF">PBI_BELLAMY_87</name>
</gene>
<dbReference type="EMBL" id="MF351863">
    <property type="protein sequence ID" value="ASR76132.1"/>
    <property type="molecule type" value="Genomic_DNA"/>
</dbReference>
<name>A0A222YWN3_9CAUD</name>
<accession>A0A222YWN3</accession>
<keyword evidence="2" id="KW-1185">Reference proteome</keyword>
<protein>
    <recommendedName>
        <fullName evidence="3">Restriction endonuclease</fullName>
    </recommendedName>
</protein>